<dbReference type="EMBL" id="CP136898">
    <property type="protein sequence ID" value="WOL20369.1"/>
    <property type="molecule type" value="Genomic_DNA"/>
</dbReference>
<name>A0AAQ3QR07_9LILI</name>
<proteinExistence type="predicted"/>
<protein>
    <submittedName>
        <fullName evidence="1">Uncharacterized protein</fullName>
    </submittedName>
</protein>
<accession>A0AAQ3QR07</accession>
<reference evidence="1 2" key="1">
    <citation type="submission" date="2023-10" db="EMBL/GenBank/DDBJ databases">
        <title>Chromosome-scale genome assembly provides insights into flower coloration mechanisms of Canna indica.</title>
        <authorList>
            <person name="Li C."/>
        </authorList>
    </citation>
    <scope>NUCLEOTIDE SEQUENCE [LARGE SCALE GENOMIC DNA]</scope>
    <source>
        <tissue evidence="1">Flower</tissue>
    </source>
</reference>
<evidence type="ECO:0000313" key="1">
    <source>
        <dbReference type="EMBL" id="WOL20369.1"/>
    </source>
</evidence>
<dbReference type="AlphaFoldDB" id="A0AAQ3QR07"/>
<sequence>MPPSCMKKKKNRKKWNLSSGVKAKVKGNKIDWTRGREQGVEERRSLAEICKGKRARGEEEEGAGLEVVGDAFPFRH</sequence>
<keyword evidence="2" id="KW-1185">Reference proteome</keyword>
<dbReference type="Proteomes" id="UP001327560">
    <property type="component" value="Chromosome 9"/>
</dbReference>
<organism evidence="1 2">
    <name type="scientific">Canna indica</name>
    <name type="common">Indian-shot</name>
    <dbReference type="NCBI Taxonomy" id="4628"/>
    <lineage>
        <taxon>Eukaryota</taxon>
        <taxon>Viridiplantae</taxon>
        <taxon>Streptophyta</taxon>
        <taxon>Embryophyta</taxon>
        <taxon>Tracheophyta</taxon>
        <taxon>Spermatophyta</taxon>
        <taxon>Magnoliopsida</taxon>
        <taxon>Liliopsida</taxon>
        <taxon>Zingiberales</taxon>
        <taxon>Cannaceae</taxon>
        <taxon>Canna</taxon>
    </lineage>
</organism>
<gene>
    <name evidence="1" type="ORF">Cni_G29174</name>
</gene>
<evidence type="ECO:0000313" key="2">
    <source>
        <dbReference type="Proteomes" id="UP001327560"/>
    </source>
</evidence>